<feature type="transmembrane region" description="Helical" evidence="6">
    <location>
        <begin position="22"/>
        <end position="43"/>
    </location>
</feature>
<keyword evidence="9" id="KW-1185">Reference proteome</keyword>
<dbReference type="PANTHER" id="PTHR30071">
    <property type="entry name" value="HEME EXPORTER PROTEIN C"/>
    <property type="match status" value="1"/>
</dbReference>
<evidence type="ECO:0000256" key="3">
    <source>
        <dbReference type="ARBA" id="ARBA00022748"/>
    </source>
</evidence>
<feature type="transmembrane region" description="Helical" evidence="6">
    <location>
        <begin position="221"/>
        <end position="240"/>
    </location>
</feature>
<dbReference type="HOGENOM" id="CLU_094530_0_0_0"/>
<feature type="domain" description="Cytochrome c assembly protein" evidence="7">
    <location>
        <begin position="52"/>
        <end position="241"/>
    </location>
</feature>
<feature type="transmembrane region" description="Helical" evidence="6">
    <location>
        <begin position="49"/>
        <end position="69"/>
    </location>
</feature>
<keyword evidence="4 6" id="KW-1133">Transmembrane helix</keyword>
<gene>
    <name evidence="8" type="ordered locus">Thal_0549</name>
</gene>
<dbReference type="eggNOG" id="COG0755">
    <property type="taxonomic scope" value="Bacteria"/>
</dbReference>
<dbReference type="STRING" id="638303.Thal_0549"/>
<dbReference type="EMBL" id="CP001931">
    <property type="protein sequence ID" value="ADC89183.1"/>
    <property type="molecule type" value="Genomic_DNA"/>
</dbReference>
<sequence>MLDLCLGVYFLSFLAGLIQRRLGIFLLTLSVTLYLLYFIRLFYTLKSFPYANLYGVLSVAGNVTVAVFLLMSIKFRDIARFPYLMGVVGFMSTLLTYPAEQSPYRSLLYSLHVMTAVISYVSAVIGGTLAATRLLLEWELKRKKSPSLFMPLDLLRSSEKISVNITFVMLTFTMVLGSLWTRSYFGRHWIDDPKLVASLALWFYYALLSHMNLLKKISPKRFSIGLLIGTLLMMMNLFLVRHAV</sequence>
<reference evidence="9" key="1">
    <citation type="journal article" date="2010" name="Stand. Genomic Sci.">
        <title>Complete genome sequence of Thermocrinis albus type strain (HI 11/12T).</title>
        <authorList>
            <person name="Wirth R."/>
            <person name="Sikorski J."/>
            <person name="Brambilla E."/>
            <person name="Misra M."/>
            <person name="Lapidus A."/>
            <person name="Copeland A."/>
            <person name="Nolan M."/>
            <person name="Lucas S."/>
            <person name="Chen F."/>
            <person name="Tice H."/>
            <person name="Cheng J.F."/>
            <person name="Han C."/>
            <person name="Detter J.C."/>
            <person name="Tapia R."/>
            <person name="Bruce D."/>
            <person name="Goodwin L."/>
            <person name="Pitluck S."/>
            <person name="Pati A."/>
            <person name="Anderson I."/>
            <person name="Ivanova N."/>
            <person name="Mavromatis K."/>
            <person name="Mikhailova N."/>
            <person name="Chen A."/>
            <person name="Palaniappan K."/>
            <person name="Bilek Y."/>
            <person name="Hader T."/>
            <person name="Land M."/>
            <person name="Hauser L."/>
            <person name="Chang Y.J."/>
            <person name="Jeffries C.D."/>
            <person name="Tindall B.J."/>
            <person name="Rohde M."/>
            <person name="Goker M."/>
            <person name="Bristow J."/>
            <person name="Eisen J.A."/>
            <person name="Markowitz V."/>
            <person name="Hugenholtz P."/>
            <person name="Kyrpides N.C."/>
            <person name="Klenk H.P."/>
        </authorList>
    </citation>
    <scope>NUCLEOTIDE SEQUENCE [LARGE SCALE GENOMIC DNA]</scope>
    <source>
        <strain evidence="9">DSM 14484 / JCM 11386 / HI 11/12</strain>
    </source>
</reference>
<evidence type="ECO:0000313" key="8">
    <source>
        <dbReference type="EMBL" id="ADC89183.1"/>
    </source>
</evidence>
<feature type="transmembrane region" description="Helical" evidence="6">
    <location>
        <begin position="161"/>
        <end position="180"/>
    </location>
</feature>
<evidence type="ECO:0000256" key="1">
    <source>
        <dbReference type="ARBA" id="ARBA00004141"/>
    </source>
</evidence>
<organism evidence="8 9">
    <name type="scientific">Thermocrinis albus (strain DSM 14484 / JCM 11386 / HI 11/12)</name>
    <dbReference type="NCBI Taxonomy" id="638303"/>
    <lineage>
        <taxon>Bacteria</taxon>
        <taxon>Pseudomonadati</taxon>
        <taxon>Aquificota</taxon>
        <taxon>Aquificia</taxon>
        <taxon>Aquificales</taxon>
        <taxon>Aquificaceae</taxon>
        <taxon>Thermocrinis</taxon>
    </lineage>
</organism>
<dbReference type="GO" id="GO:0017004">
    <property type="term" value="P:cytochrome complex assembly"/>
    <property type="evidence" value="ECO:0007669"/>
    <property type="project" value="UniProtKB-KW"/>
</dbReference>
<dbReference type="GO" id="GO:0020037">
    <property type="term" value="F:heme binding"/>
    <property type="evidence" value="ECO:0007669"/>
    <property type="project" value="InterPro"/>
</dbReference>
<keyword evidence="2 6" id="KW-0812">Transmembrane</keyword>
<accession>D3SPU6</accession>
<keyword evidence="3" id="KW-0201">Cytochrome c-type biogenesis</keyword>
<evidence type="ECO:0000256" key="4">
    <source>
        <dbReference type="ARBA" id="ARBA00022989"/>
    </source>
</evidence>
<dbReference type="Pfam" id="PF01578">
    <property type="entry name" value="Cytochrom_C_asm"/>
    <property type="match status" value="1"/>
</dbReference>
<name>D3SPU6_THEAH</name>
<evidence type="ECO:0000313" key="9">
    <source>
        <dbReference type="Proteomes" id="UP000002043"/>
    </source>
</evidence>
<dbReference type="InterPro" id="IPR045062">
    <property type="entry name" value="Cyt_c_biogenesis_CcsA/CcmC"/>
</dbReference>
<dbReference type="Proteomes" id="UP000002043">
    <property type="component" value="Chromosome"/>
</dbReference>
<feature type="transmembrane region" description="Helical" evidence="6">
    <location>
        <begin position="111"/>
        <end position="136"/>
    </location>
</feature>
<evidence type="ECO:0000256" key="2">
    <source>
        <dbReference type="ARBA" id="ARBA00022692"/>
    </source>
</evidence>
<evidence type="ECO:0000259" key="7">
    <source>
        <dbReference type="Pfam" id="PF01578"/>
    </source>
</evidence>
<keyword evidence="5 6" id="KW-0472">Membrane</keyword>
<dbReference type="GO" id="GO:0005886">
    <property type="term" value="C:plasma membrane"/>
    <property type="evidence" value="ECO:0007669"/>
    <property type="project" value="TreeGrafter"/>
</dbReference>
<proteinExistence type="predicted"/>
<feature type="transmembrane region" description="Helical" evidence="6">
    <location>
        <begin position="81"/>
        <end position="99"/>
    </location>
</feature>
<evidence type="ECO:0000256" key="6">
    <source>
        <dbReference type="SAM" id="Phobius"/>
    </source>
</evidence>
<protein>
    <submittedName>
        <fullName evidence="8">Cytochrome c assembly protein</fullName>
    </submittedName>
</protein>
<dbReference type="InterPro" id="IPR002541">
    <property type="entry name" value="Cyt_c_assembly"/>
</dbReference>
<comment type="subcellular location">
    <subcellularLocation>
        <location evidence="1">Membrane</location>
        <topology evidence="1">Multi-pass membrane protein</topology>
    </subcellularLocation>
</comment>
<dbReference type="RefSeq" id="WP_012991590.1">
    <property type="nucleotide sequence ID" value="NC_013894.1"/>
</dbReference>
<dbReference type="KEGG" id="tal:Thal_0549"/>
<feature type="transmembrane region" description="Helical" evidence="6">
    <location>
        <begin position="195"/>
        <end position="214"/>
    </location>
</feature>
<dbReference type="PANTHER" id="PTHR30071:SF1">
    <property type="entry name" value="CYTOCHROME B_B6 PROTEIN-RELATED"/>
    <property type="match status" value="1"/>
</dbReference>
<dbReference type="OrthoDB" id="11886at2"/>
<dbReference type="AlphaFoldDB" id="D3SPU6"/>
<evidence type="ECO:0000256" key="5">
    <source>
        <dbReference type="ARBA" id="ARBA00023136"/>
    </source>
</evidence>